<keyword evidence="5 8" id="KW-0732">Signal</keyword>
<feature type="chain" id="PRO_5045583231" evidence="8">
    <location>
        <begin position="22"/>
        <end position="368"/>
    </location>
</feature>
<proteinExistence type="inferred from homology"/>
<keyword evidence="7" id="KW-0998">Cell outer membrane</keyword>
<evidence type="ECO:0000256" key="8">
    <source>
        <dbReference type="SAM" id="SignalP"/>
    </source>
</evidence>
<evidence type="ECO:0000256" key="5">
    <source>
        <dbReference type="ARBA" id="ARBA00022729"/>
    </source>
</evidence>
<evidence type="ECO:0000256" key="4">
    <source>
        <dbReference type="ARBA" id="ARBA00022692"/>
    </source>
</evidence>
<dbReference type="EMBL" id="CP106738">
    <property type="protein sequence ID" value="UXX83689.1"/>
    <property type="molecule type" value="Genomic_DNA"/>
</dbReference>
<name>A0ABY6DCE0_9RHOB</name>
<evidence type="ECO:0000256" key="7">
    <source>
        <dbReference type="ARBA" id="ARBA00023237"/>
    </source>
</evidence>
<comment type="similarity">
    <text evidence="2">Belongs to the OmpP1/FadL family.</text>
</comment>
<keyword evidence="10" id="KW-1185">Reference proteome</keyword>
<gene>
    <name evidence="9" type="ORF">N7U68_03185</name>
</gene>
<dbReference type="RefSeq" id="WP_263048203.1">
    <property type="nucleotide sequence ID" value="NZ_CP106738.1"/>
</dbReference>
<evidence type="ECO:0000256" key="1">
    <source>
        <dbReference type="ARBA" id="ARBA00004571"/>
    </source>
</evidence>
<dbReference type="PANTHER" id="PTHR35093:SF8">
    <property type="entry name" value="OUTER MEMBRANE PROTEIN NMB0088-RELATED"/>
    <property type="match status" value="1"/>
</dbReference>
<comment type="subcellular location">
    <subcellularLocation>
        <location evidence="1">Cell outer membrane</location>
        <topology evidence="1">Multi-pass membrane protein</topology>
    </subcellularLocation>
</comment>
<dbReference type="SUPFAM" id="SSF56935">
    <property type="entry name" value="Porins"/>
    <property type="match status" value="1"/>
</dbReference>
<keyword evidence="3" id="KW-1134">Transmembrane beta strand</keyword>
<dbReference type="Proteomes" id="UP001064087">
    <property type="component" value="Chromosome"/>
</dbReference>
<feature type="signal peptide" evidence="8">
    <location>
        <begin position="1"/>
        <end position="21"/>
    </location>
</feature>
<keyword evidence="4" id="KW-0812">Transmembrane</keyword>
<organism evidence="9 10">
    <name type="scientific">Roseovarius pelagicus</name>
    <dbReference type="NCBI Taxonomy" id="2980108"/>
    <lineage>
        <taxon>Bacteria</taxon>
        <taxon>Pseudomonadati</taxon>
        <taxon>Pseudomonadota</taxon>
        <taxon>Alphaproteobacteria</taxon>
        <taxon>Rhodobacterales</taxon>
        <taxon>Roseobacteraceae</taxon>
        <taxon>Roseovarius</taxon>
    </lineage>
</organism>
<sequence>MKSTVLSVASAMTLAAGAATAGGLDRSGTPIDIIFEKGNYAELSFGFAAPDVTGNDVLGNSIPNIANDFAMVGAAVKMQFSDSFSVGVIFDQPYAADVSYSGNRLTTMLGGTSADASSNALTILLKYNLSDRLSIYGGPRVVEADGDITLSGRAYGPLNGNNYSFDSSRGIGYVVGAAYEIPDIAFRASLTYHSNVRLDLNTTITPFGGGPIPVGSTQAKLPESIKLAVQSGVAKDTLVFGSVRWSNWSEFKLDPAGLTPNLAELDDSIIYEIGVGRKFSDKFSASISYAYDHSDGNDLVSPLGPRDGEQSISVGGKYQVTDAINVSGGIKYIWFGDARPETGTPDVARGAFNSNTAIAAGFKVGINF</sequence>
<dbReference type="Gene3D" id="2.40.160.60">
    <property type="entry name" value="Outer membrane protein transport protein (OMPP1/FadL/TodX)"/>
    <property type="match status" value="1"/>
</dbReference>
<evidence type="ECO:0000313" key="10">
    <source>
        <dbReference type="Proteomes" id="UP001064087"/>
    </source>
</evidence>
<evidence type="ECO:0000256" key="3">
    <source>
        <dbReference type="ARBA" id="ARBA00022452"/>
    </source>
</evidence>
<reference evidence="9" key="1">
    <citation type="submission" date="2022-10" db="EMBL/GenBank/DDBJ databases">
        <title>Roseovarius pelagicus sp. nov., isolated from Arctic seawater.</title>
        <authorList>
            <person name="Hong Y.W."/>
            <person name="Hwang C.Y."/>
        </authorList>
    </citation>
    <scope>NUCLEOTIDE SEQUENCE</scope>
    <source>
        <strain evidence="9">HL-MP18</strain>
    </source>
</reference>
<evidence type="ECO:0000256" key="2">
    <source>
        <dbReference type="ARBA" id="ARBA00008163"/>
    </source>
</evidence>
<dbReference type="Pfam" id="PF03349">
    <property type="entry name" value="Toluene_X"/>
    <property type="match status" value="1"/>
</dbReference>
<evidence type="ECO:0000256" key="6">
    <source>
        <dbReference type="ARBA" id="ARBA00023136"/>
    </source>
</evidence>
<dbReference type="InterPro" id="IPR005017">
    <property type="entry name" value="OMPP1/FadL/TodX"/>
</dbReference>
<accession>A0ABY6DCE0</accession>
<evidence type="ECO:0000313" key="9">
    <source>
        <dbReference type="EMBL" id="UXX83689.1"/>
    </source>
</evidence>
<dbReference type="PANTHER" id="PTHR35093">
    <property type="entry name" value="OUTER MEMBRANE PROTEIN NMB0088-RELATED"/>
    <property type="match status" value="1"/>
</dbReference>
<protein>
    <submittedName>
        <fullName evidence="9">Outer membrane protein transport protein</fullName>
    </submittedName>
</protein>
<keyword evidence="6" id="KW-0472">Membrane</keyword>